<comment type="caution">
    <text evidence="2">The sequence shown here is derived from an EMBL/GenBank/DDBJ whole genome shotgun (WGS) entry which is preliminary data.</text>
</comment>
<dbReference type="EMBL" id="CAKKLH010000101">
    <property type="protein sequence ID" value="CAH0103049.1"/>
    <property type="molecule type" value="Genomic_DNA"/>
</dbReference>
<sequence>MLLNSGPCSSSFSSSTDIDGQEIAVYPFDSNSEVHRLYWAGRLRVSIDLLLMKNHQSQLDLVLPPYPSLSHSHRSRSLFNILQDDRPPTTRVVSEEEPRFIAVDPKRPSRRPLQLVTKVGNKNPSKGAMLRGPAERE</sequence>
<evidence type="ECO:0000313" key="3">
    <source>
        <dbReference type="Proteomes" id="UP000789390"/>
    </source>
</evidence>
<dbReference type="OrthoDB" id="10546823at2759"/>
<gene>
    <name evidence="2" type="ORF">DGAL_LOCUS5582</name>
</gene>
<dbReference type="AlphaFoldDB" id="A0A8J2RU45"/>
<accession>A0A8J2RU45</accession>
<proteinExistence type="predicted"/>
<dbReference type="Proteomes" id="UP000789390">
    <property type="component" value="Unassembled WGS sequence"/>
</dbReference>
<protein>
    <submittedName>
        <fullName evidence="2">Uncharacterized protein</fullName>
    </submittedName>
</protein>
<reference evidence="2" key="1">
    <citation type="submission" date="2021-11" db="EMBL/GenBank/DDBJ databases">
        <authorList>
            <person name="Schell T."/>
        </authorList>
    </citation>
    <scope>NUCLEOTIDE SEQUENCE</scope>
    <source>
        <strain evidence="2">M5</strain>
    </source>
</reference>
<feature type="region of interest" description="Disordered" evidence="1">
    <location>
        <begin position="105"/>
        <end position="137"/>
    </location>
</feature>
<keyword evidence="3" id="KW-1185">Reference proteome</keyword>
<name>A0A8J2RU45_9CRUS</name>
<organism evidence="2 3">
    <name type="scientific">Daphnia galeata</name>
    <dbReference type="NCBI Taxonomy" id="27404"/>
    <lineage>
        <taxon>Eukaryota</taxon>
        <taxon>Metazoa</taxon>
        <taxon>Ecdysozoa</taxon>
        <taxon>Arthropoda</taxon>
        <taxon>Crustacea</taxon>
        <taxon>Branchiopoda</taxon>
        <taxon>Diplostraca</taxon>
        <taxon>Cladocera</taxon>
        <taxon>Anomopoda</taxon>
        <taxon>Daphniidae</taxon>
        <taxon>Daphnia</taxon>
    </lineage>
</organism>
<evidence type="ECO:0000256" key="1">
    <source>
        <dbReference type="SAM" id="MobiDB-lite"/>
    </source>
</evidence>
<evidence type="ECO:0000313" key="2">
    <source>
        <dbReference type="EMBL" id="CAH0103049.1"/>
    </source>
</evidence>